<comment type="cofactor">
    <cofactor evidence="6">
        <name>Mg(2+)</name>
        <dbReference type="ChEBI" id="CHEBI:18420"/>
    </cofactor>
    <text evidence="6">Binds 1 Mg(2+) ion per trimer.</text>
</comment>
<evidence type="ECO:0000256" key="4">
    <source>
        <dbReference type="ARBA" id="ARBA00022683"/>
    </source>
</evidence>
<protein>
    <submittedName>
        <fullName evidence="8">PTS system, cellobiose-specific IIA component</fullName>
    </submittedName>
</protein>
<gene>
    <name evidence="8" type="ORF">SAMN02745170_03693</name>
</gene>
<dbReference type="PROSITE" id="PS51095">
    <property type="entry name" value="PTS_EIIA_TYPE_3"/>
    <property type="match status" value="1"/>
</dbReference>
<dbReference type="PANTHER" id="PTHR34382:SF7">
    <property type="entry name" value="PTS SYSTEM N,N'-DIACETYLCHITOBIOSE-SPECIFIC EIIA COMPONENT"/>
    <property type="match status" value="1"/>
</dbReference>
<evidence type="ECO:0000256" key="7">
    <source>
        <dbReference type="PROSITE-ProRule" id="PRU00418"/>
    </source>
</evidence>
<dbReference type="GO" id="GO:0016740">
    <property type="term" value="F:transferase activity"/>
    <property type="evidence" value="ECO:0007669"/>
    <property type="project" value="UniProtKB-KW"/>
</dbReference>
<dbReference type="SUPFAM" id="SSF46973">
    <property type="entry name" value="Enzyme IIa from lactose specific PTS, IIa-lac"/>
    <property type="match status" value="1"/>
</dbReference>
<organism evidence="8 9">
    <name type="scientific">Propionispora hippei DSM 15287</name>
    <dbReference type="NCBI Taxonomy" id="1123003"/>
    <lineage>
        <taxon>Bacteria</taxon>
        <taxon>Bacillati</taxon>
        <taxon>Bacillota</taxon>
        <taxon>Negativicutes</taxon>
        <taxon>Selenomonadales</taxon>
        <taxon>Sporomusaceae</taxon>
        <taxon>Propionispora</taxon>
    </lineage>
</organism>
<feature type="modified residue" description="Phosphohistidine; by HPr" evidence="7">
    <location>
        <position position="79"/>
    </location>
</feature>
<keyword evidence="1" id="KW-0813">Transport</keyword>
<dbReference type="PANTHER" id="PTHR34382">
    <property type="entry name" value="PTS SYSTEM N,N'-DIACETYLCHITOBIOSE-SPECIFIC EIIA COMPONENT"/>
    <property type="match status" value="1"/>
</dbReference>
<dbReference type="RefSeq" id="WP_223191838.1">
    <property type="nucleotide sequence ID" value="NZ_FQZD01000050.1"/>
</dbReference>
<dbReference type="Pfam" id="PF02255">
    <property type="entry name" value="PTS_IIA"/>
    <property type="match status" value="1"/>
</dbReference>
<keyword evidence="6" id="KW-0479">Metal-binding</keyword>
<evidence type="ECO:0000313" key="8">
    <source>
        <dbReference type="EMBL" id="SHJ92090.1"/>
    </source>
</evidence>
<reference evidence="8 9" key="1">
    <citation type="submission" date="2016-11" db="EMBL/GenBank/DDBJ databases">
        <authorList>
            <person name="Varghese N."/>
            <person name="Submissions S."/>
        </authorList>
    </citation>
    <scope>NUCLEOTIDE SEQUENCE [LARGE SCALE GENOMIC DNA]</scope>
    <source>
        <strain evidence="8 9">DSM 15287</strain>
    </source>
</reference>
<evidence type="ECO:0000256" key="3">
    <source>
        <dbReference type="ARBA" id="ARBA00022679"/>
    </source>
</evidence>
<keyword evidence="3" id="KW-0808">Transferase</keyword>
<keyword evidence="2" id="KW-0762">Sugar transport</keyword>
<evidence type="ECO:0000256" key="5">
    <source>
        <dbReference type="PIRSR" id="PIRSR000699-1"/>
    </source>
</evidence>
<dbReference type="InterPro" id="IPR036542">
    <property type="entry name" value="PTS_IIA_lac/cel_sf"/>
</dbReference>
<name>A0A1M6N8M6_9FIRM</name>
<accession>A0A1M6N8M6</accession>
<evidence type="ECO:0000256" key="1">
    <source>
        <dbReference type="ARBA" id="ARBA00022448"/>
    </source>
</evidence>
<dbReference type="GO" id="GO:0046872">
    <property type="term" value="F:metal ion binding"/>
    <property type="evidence" value="ECO:0007669"/>
    <property type="project" value="UniProtKB-KW"/>
</dbReference>
<feature type="active site" description="Tele-phosphohistidine intermediate" evidence="5">
    <location>
        <position position="79"/>
    </location>
</feature>
<dbReference type="EMBL" id="FQZD01000050">
    <property type="protein sequence ID" value="SHJ92090.1"/>
    <property type="molecule type" value="Genomic_DNA"/>
</dbReference>
<dbReference type="InterPro" id="IPR003188">
    <property type="entry name" value="PTS_IIA_lac/cel"/>
</dbReference>
<dbReference type="PIRSF" id="PIRSF000699">
    <property type="entry name" value="PTS_IILac_III"/>
    <property type="match status" value="1"/>
</dbReference>
<evidence type="ECO:0000313" key="9">
    <source>
        <dbReference type="Proteomes" id="UP000322917"/>
    </source>
</evidence>
<dbReference type="CDD" id="cd00215">
    <property type="entry name" value="PTS_IIA_lac"/>
    <property type="match status" value="1"/>
</dbReference>
<evidence type="ECO:0000256" key="6">
    <source>
        <dbReference type="PIRSR" id="PIRSR000699-2"/>
    </source>
</evidence>
<dbReference type="Gene3D" id="1.20.58.80">
    <property type="entry name" value="Phosphotransferase system, lactose/cellobiose-type IIA subunit"/>
    <property type="match status" value="1"/>
</dbReference>
<dbReference type="GO" id="GO:0009401">
    <property type="term" value="P:phosphoenolpyruvate-dependent sugar phosphotransferase system"/>
    <property type="evidence" value="ECO:0007669"/>
    <property type="project" value="UniProtKB-KW"/>
</dbReference>
<feature type="binding site" evidence="6">
    <location>
        <position position="82"/>
    </location>
    <ligand>
        <name>Mg(2+)</name>
        <dbReference type="ChEBI" id="CHEBI:18420"/>
        <note>ligand shared between all trimeric partners</note>
    </ligand>
</feature>
<keyword evidence="4" id="KW-0598">Phosphotransferase system</keyword>
<keyword evidence="9" id="KW-1185">Reference proteome</keyword>
<proteinExistence type="predicted"/>
<keyword evidence="6" id="KW-0460">Magnesium</keyword>
<sequence length="104" mass="11345">MKETENMEHLIMTIIVKSGEAKSSALEAIHNAKRGEIAQAKELLTAANESLGEAHRVQTGMIQAEAGGKKTEVSLLMVHAQDHLMTAMTVRDLAAEFVDLYARL</sequence>
<dbReference type="AlphaFoldDB" id="A0A1M6N8M6"/>
<evidence type="ECO:0000256" key="2">
    <source>
        <dbReference type="ARBA" id="ARBA00022597"/>
    </source>
</evidence>
<dbReference type="Proteomes" id="UP000322917">
    <property type="component" value="Unassembled WGS sequence"/>
</dbReference>